<accession>A0AAV3QM96</accession>
<sequence length="121" mass="14172">MDAQDNMRRCDSCQRHATIPHQPPHEMVNMLYPIPFYEWEVDIVGDLPRTSGSKRQFLVGDLMLRARQASAHGKSRKLESSWDGPYIIRRIAGLVMYELETLEGRYVPTSWNACHMRKYYV</sequence>
<protein>
    <submittedName>
        <fullName evidence="1">Uncharacterized protein</fullName>
    </submittedName>
</protein>
<dbReference type="EMBL" id="BAABME010005176">
    <property type="protein sequence ID" value="GAA0164859.1"/>
    <property type="molecule type" value="Genomic_DNA"/>
</dbReference>
<gene>
    <name evidence="1" type="ORF">LIER_20402</name>
</gene>
<name>A0AAV3QM96_LITER</name>
<dbReference type="Proteomes" id="UP001454036">
    <property type="component" value="Unassembled WGS sequence"/>
</dbReference>
<evidence type="ECO:0000313" key="1">
    <source>
        <dbReference type="EMBL" id="GAA0164859.1"/>
    </source>
</evidence>
<reference evidence="1 2" key="1">
    <citation type="submission" date="2024-01" db="EMBL/GenBank/DDBJ databases">
        <title>The complete chloroplast genome sequence of Lithospermum erythrorhizon: insights into the phylogenetic relationship among Boraginaceae species and the maternal lineages of purple gromwells.</title>
        <authorList>
            <person name="Okada T."/>
            <person name="Watanabe K."/>
        </authorList>
    </citation>
    <scope>NUCLEOTIDE SEQUENCE [LARGE SCALE GENOMIC DNA]</scope>
</reference>
<dbReference type="AlphaFoldDB" id="A0AAV3QM96"/>
<evidence type="ECO:0000313" key="2">
    <source>
        <dbReference type="Proteomes" id="UP001454036"/>
    </source>
</evidence>
<organism evidence="1 2">
    <name type="scientific">Lithospermum erythrorhizon</name>
    <name type="common">Purple gromwell</name>
    <name type="synonym">Lithospermum officinale var. erythrorhizon</name>
    <dbReference type="NCBI Taxonomy" id="34254"/>
    <lineage>
        <taxon>Eukaryota</taxon>
        <taxon>Viridiplantae</taxon>
        <taxon>Streptophyta</taxon>
        <taxon>Embryophyta</taxon>
        <taxon>Tracheophyta</taxon>
        <taxon>Spermatophyta</taxon>
        <taxon>Magnoliopsida</taxon>
        <taxon>eudicotyledons</taxon>
        <taxon>Gunneridae</taxon>
        <taxon>Pentapetalae</taxon>
        <taxon>asterids</taxon>
        <taxon>lamiids</taxon>
        <taxon>Boraginales</taxon>
        <taxon>Boraginaceae</taxon>
        <taxon>Boraginoideae</taxon>
        <taxon>Lithospermeae</taxon>
        <taxon>Lithospermum</taxon>
    </lineage>
</organism>
<keyword evidence="2" id="KW-1185">Reference proteome</keyword>
<comment type="caution">
    <text evidence="1">The sequence shown here is derived from an EMBL/GenBank/DDBJ whole genome shotgun (WGS) entry which is preliminary data.</text>
</comment>
<proteinExistence type="predicted"/>